<sequence length="90" mass="10396">MSNPDPSKMKQDCPEKNECLKMLQLILDGEANSEQKENFLKNHLEECMPCYKNYHLEVAIRQLLKTKCCKDAPQELVDDIKTKVIKNLAS</sequence>
<dbReference type="AlphaFoldDB" id="A0A1T5LM71"/>
<dbReference type="Proteomes" id="UP000190961">
    <property type="component" value="Unassembled WGS sequence"/>
</dbReference>
<accession>A0A1T5LM71</accession>
<dbReference type="STRING" id="688867.SAMN05660236_3430"/>
<reference evidence="1 2" key="1">
    <citation type="submission" date="2017-02" db="EMBL/GenBank/DDBJ databases">
        <authorList>
            <person name="Peterson S.W."/>
        </authorList>
    </citation>
    <scope>NUCLEOTIDE SEQUENCE [LARGE SCALE GENOMIC DNA]</scope>
    <source>
        <strain evidence="1 2">DSM 25262</strain>
    </source>
</reference>
<evidence type="ECO:0000313" key="2">
    <source>
        <dbReference type="Proteomes" id="UP000190961"/>
    </source>
</evidence>
<dbReference type="RefSeq" id="WP_245840599.1">
    <property type="nucleotide sequence ID" value="NZ_FUZU01000002.1"/>
</dbReference>
<dbReference type="EMBL" id="FUZU01000002">
    <property type="protein sequence ID" value="SKC76639.1"/>
    <property type="molecule type" value="Genomic_DNA"/>
</dbReference>
<proteinExistence type="predicted"/>
<gene>
    <name evidence="1" type="ORF">SAMN05660236_3430</name>
</gene>
<name>A0A1T5LM71_9BACT</name>
<keyword evidence="2" id="KW-1185">Reference proteome</keyword>
<evidence type="ECO:0000313" key="1">
    <source>
        <dbReference type="EMBL" id="SKC76639.1"/>
    </source>
</evidence>
<protein>
    <submittedName>
        <fullName evidence="1">Mycothiol system anti-sigma-R factor</fullName>
    </submittedName>
</protein>
<organism evidence="1 2">
    <name type="scientific">Ohtaekwangia koreensis</name>
    <dbReference type="NCBI Taxonomy" id="688867"/>
    <lineage>
        <taxon>Bacteria</taxon>
        <taxon>Pseudomonadati</taxon>
        <taxon>Bacteroidota</taxon>
        <taxon>Cytophagia</taxon>
        <taxon>Cytophagales</taxon>
        <taxon>Fulvivirgaceae</taxon>
        <taxon>Ohtaekwangia</taxon>
    </lineage>
</organism>